<evidence type="ECO:0008006" key="3">
    <source>
        <dbReference type="Google" id="ProtNLM"/>
    </source>
</evidence>
<evidence type="ECO:0000313" key="1">
    <source>
        <dbReference type="Ensembl" id="ENSGWIP00000004428.1"/>
    </source>
</evidence>
<reference evidence="1" key="2">
    <citation type="submission" date="2025-08" db="UniProtKB">
        <authorList>
            <consortium name="Ensembl"/>
        </authorList>
    </citation>
    <scope>IDENTIFICATION</scope>
</reference>
<evidence type="ECO:0000313" key="2">
    <source>
        <dbReference type="Proteomes" id="UP000694680"/>
    </source>
</evidence>
<organism evidence="1 2">
    <name type="scientific">Gouania willdenowi</name>
    <name type="common">Blunt-snouted clingfish</name>
    <name type="synonym">Lepadogaster willdenowi</name>
    <dbReference type="NCBI Taxonomy" id="441366"/>
    <lineage>
        <taxon>Eukaryota</taxon>
        <taxon>Metazoa</taxon>
        <taxon>Chordata</taxon>
        <taxon>Craniata</taxon>
        <taxon>Vertebrata</taxon>
        <taxon>Euteleostomi</taxon>
        <taxon>Actinopterygii</taxon>
        <taxon>Neopterygii</taxon>
        <taxon>Teleostei</taxon>
        <taxon>Neoteleostei</taxon>
        <taxon>Acanthomorphata</taxon>
        <taxon>Ovalentaria</taxon>
        <taxon>Blenniimorphae</taxon>
        <taxon>Blenniiformes</taxon>
        <taxon>Gobiesocoidei</taxon>
        <taxon>Gobiesocidae</taxon>
        <taxon>Gobiesocinae</taxon>
        <taxon>Gouania</taxon>
    </lineage>
</organism>
<name>A0A8C5DAW3_GOUWI</name>
<dbReference type="AlphaFoldDB" id="A0A8C5DAW3"/>
<dbReference type="PANTHER" id="PTHR48424:SF3">
    <property type="entry name" value="DYNEIN LIGHT CHAIN-RELATED"/>
    <property type="match status" value="1"/>
</dbReference>
<reference evidence="1" key="3">
    <citation type="submission" date="2025-09" db="UniProtKB">
        <authorList>
            <consortium name="Ensembl"/>
        </authorList>
    </citation>
    <scope>IDENTIFICATION</scope>
</reference>
<protein>
    <recommendedName>
        <fullName evidence="3">Dynein light chain</fullName>
    </recommendedName>
</protein>
<reference evidence="1" key="1">
    <citation type="submission" date="2020-06" db="EMBL/GenBank/DDBJ databases">
        <authorList>
            <consortium name="Wellcome Sanger Institute Data Sharing"/>
        </authorList>
    </citation>
    <scope>NUCLEOTIDE SEQUENCE [LARGE SCALE GENOMIC DNA]</scope>
</reference>
<proteinExistence type="predicted"/>
<keyword evidence="2" id="KW-1185">Reference proteome</keyword>
<sequence length="74" mass="8335">MSAESKCTVLHTKCELISTRLKHDVLLHVVLFHGLHGTVHRILLHFIRHVCVLDYGLLVRHIGVLTARGGNVHI</sequence>
<dbReference type="Proteomes" id="UP000694680">
    <property type="component" value="Chromosome 14"/>
</dbReference>
<dbReference type="PANTHER" id="PTHR48424">
    <property type="entry name" value="DYNEIN LIGHT CHAIN-RELATED"/>
    <property type="match status" value="1"/>
</dbReference>
<dbReference type="Ensembl" id="ENSGWIT00000004749.1">
    <property type="protein sequence ID" value="ENSGWIP00000004428.1"/>
    <property type="gene ID" value="ENSGWIG00000002379.1"/>
</dbReference>
<accession>A0A8C5DAW3</accession>